<proteinExistence type="predicted"/>
<dbReference type="Gene3D" id="2.60.40.10">
    <property type="entry name" value="Immunoglobulins"/>
    <property type="match status" value="1"/>
</dbReference>
<dbReference type="RefSeq" id="WP_006863281.1">
    <property type="nucleotide sequence ID" value="NZ_ACCL02000018.1"/>
</dbReference>
<dbReference type="Proteomes" id="UP000005561">
    <property type="component" value="Unassembled WGS sequence"/>
</dbReference>
<dbReference type="InterPro" id="IPR018392">
    <property type="entry name" value="LysM"/>
</dbReference>
<dbReference type="PROSITE" id="PS50853">
    <property type="entry name" value="FN3"/>
    <property type="match status" value="1"/>
</dbReference>
<keyword evidence="4" id="KW-1185">Reference proteome</keyword>
<dbReference type="InterPro" id="IPR036779">
    <property type="entry name" value="LysM_dom_sf"/>
</dbReference>
<organism evidence="3 4">
    <name type="scientific">Marvinbryantia formatexigens DSM 14469</name>
    <dbReference type="NCBI Taxonomy" id="478749"/>
    <lineage>
        <taxon>Bacteria</taxon>
        <taxon>Bacillati</taxon>
        <taxon>Bacillota</taxon>
        <taxon>Clostridia</taxon>
        <taxon>Lachnospirales</taxon>
        <taxon>Lachnospiraceae</taxon>
        <taxon>Marvinbryantia</taxon>
    </lineage>
</organism>
<gene>
    <name evidence="3" type="ORF">BRYFOR_08512</name>
</gene>
<dbReference type="Gene3D" id="3.10.350.10">
    <property type="entry name" value="LysM domain"/>
    <property type="match status" value="1"/>
</dbReference>
<feature type="domain" description="Fibronectin type-III" evidence="1">
    <location>
        <begin position="277"/>
        <end position="374"/>
    </location>
</feature>
<dbReference type="SMART" id="SM00060">
    <property type="entry name" value="FN3"/>
    <property type="match status" value="1"/>
</dbReference>
<dbReference type="InterPro" id="IPR036116">
    <property type="entry name" value="FN3_sf"/>
</dbReference>
<dbReference type="SUPFAM" id="SSF49265">
    <property type="entry name" value="Fibronectin type III"/>
    <property type="match status" value="1"/>
</dbReference>
<evidence type="ECO:0000313" key="3">
    <source>
        <dbReference type="EMBL" id="EET59421.1"/>
    </source>
</evidence>
<dbReference type="EMBL" id="ACCL02000018">
    <property type="protein sequence ID" value="EET59421.1"/>
    <property type="molecule type" value="Genomic_DNA"/>
</dbReference>
<dbReference type="STRING" id="168384.SAMN05660368_02946"/>
<dbReference type="Pfam" id="PF01476">
    <property type="entry name" value="LysM"/>
    <property type="match status" value="1"/>
</dbReference>
<dbReference type="OrthoDB" id="9783374at2"/>
<dbReference type="eggNOG" id="ENOG50339VB">
    <property type="taxonomic scope" value="Bacteria"/>
</dbReference>
<dbReference type="SMART" id="SM00257">
    <property type="entry name" value="LysM"/>
    <property type="match status" value="1"/>
</dbReference>
<feature type="domain" description="LysM" evidence="2">
    <location>
        <begin position="2"/>
        <end position="56"/>
    </location>
</feature>
<dbReference type="Pfam" id="PF00041">
    <property type="entry name" value="fn3"/>
    <property type="match status" value="1"/>
</dbReference>
<evidence type="ECO:0000259" key="2">
    <source>
        <dbReference type="PROSITE" id="PS51782"/>
    </source>
</evidence>
<sequence>MATYTVKQGDTLSEIAWKYNSTYNYGSNVTEAYKRLADINDIDNPNLIYVGQVLKLDNPKDSSGNNATVKKTTNTTSSVVTIKQFGLQSGTDRTVFVAWAWDKKNTENYQVIWYYDTGDGIWFVGEDTTTTYKYHVYTGPSNAVKVSVKIKPISKKHKVKGKETSYWTAKWSTGKSYYFSHNPPTKPNAPTVTVENYTLTASLSNLDINATEIEFQVVKNDTGVSSTGKAKIVTSSASYSCPIAAGNKYKVRCRGLKNGVYGEWSDYSDNYSTIPASPQQITSLKALSSTSVALDWKAVPDCTGYEVEYTTSKSYFDSNPNEVKKVTIESVTTHAEITGLESGQEYFFRVRAVNEQGNSSWSGIESIVIGTEPSAPTTWSSTTTVISGEPLILYWVHNSEDGSSQTSAELELIVDGVATTKTIHNATDEDEKDKTSSYTVDTSVYTEGSTIQWRVRTAGITNVYGEWSVQRTVDIYAPATLELVVTDVNGAIVSTLNAFPLYVKATAGPATQTPLSYHLSVIAGSSYETVDQIGNTKYVSAGDAVYSSYFDTSEELLVELSAGNIDLENNVTYTVECTVAMDSGLRAEASTSFDVAWTDELYEPNAEITYDEETYAAYLRPYCTDEDENLVDGVTLAVYRREYDGGFVEIAKGLENSNSTYVTDPHPSLDYARYRIVATSKATGAVSYYDMPGFPIGEPAIIIQWEEQWSSFDVSSENEADDSEQPAWSGSLVRLPYNVDTSEKADKDVSLVEYIGRKRPVSYYGTQIGESENWKVEIVRGDLETLYALRRLKIWNGDVYVREPSGNGYWASISVSFSQAHCELTIPVSIDIVRVEGGV</sequence>
<reference evidence="3" key="1">
    <citation type="submission" date="2009-07" db="EMBL/GenBank/DDBJ databases">
        <authorList>
            <person name="Weinstock G."/>
            <person name="Sodergren E."/>
            <person name="Clifton S."/>
            <person name="Fulton L."/>
            <person name="Fulton B."/>
            <person name="Courtney L."/>
            <person name="Fronick C."/>
            <person name="Harrison M."/>
            <person name="Strong C."/>
            <person name="Farmer C."/>
            <person name="Delahaunty K."/>
            <person name="Markovic C."/>
            <person name="Hall O."/>
            <person name="Minx P."/>
            <person name="Tomlinson C."/>
            <person name="Mitreva M."/>
            <person name="Nelson J."/>
            <person name="Hou S."/>
            <person name="Wollam A."/>
            <person name="Pepin K.H."/>
            <person name="Johnson M."/>
            <person name="Bhonagiri V."/>
            <person name="Nash W.E."/>
            <person name="Warren W."/>
            <person name="Chinwalla A."/>
            <person name="Mardis E.R."/>
            <person name="Wilson R.K."/>
        </authorList>
    </citation>
    <scope>NUCLEOTIDE SEQUENCE [LARGE SCALE GENOMIC DNA]</scope>
    <source>
        <strain evidence="3">DSM 14469</strain>
    </source>
</reference>
<accession>C6LIN2</accession>
<dbReference type="InterPro" id="IPR013783">
    <property type="entry name" value="Ig-like_fold"/>
</dbReference>
<dbReference type="InterPro" id="IPR003961">
    <property type="entry name" value="FN3_dom"/>
</dbReference>
<name>C6LIN2_9FIRM</name>
<evidence type="ECO:0000313" key="4">
    <source>
        <dbReference type="Proteomes" id="UP000005561"/>
    </source>
</evidence>
<evidence type="ECO:0000259" key="1">
    <source>
        <dbReference type="PROSITE" id="PS50853"/>
    </source>
</evidence>
<dbReference type="PROSITE" id="PS51782">
    <property type="entry name" value="LYSM"/>
    <property type="match status" value="1"/>
</dbReference>
<dbReference type="CDD" id="cd00063">
    <property type="entry name" value="FN3"/>
    <property type="match status" value="1"/>
</dbReference>
<comment type="caution">
    <text evidence="3">The sequence shown here is derived from an EMBL/GenBank/DDBJ whole genome shotgun (WGS) entry which is preliminary data.</text>
</comment>
<dbReference type="AlphaFoldDB" id="C6LIN2"/>
<dbReference type="SUPFAM" id="SSF54106">
    <property type="entry name" value="LysM domain"/>
    <property type="match status" value="1"/>
</dbReference>
<dbReference type="CDD" id="cd00118">
    <property type="entry name" value="LysM"/>
    <property type="match status" value="1"/>
</dbReference>
<protein>
    <submittedName>
        <fullName evidence="3">Fibronectin type III domain protein</fullName>
    </submittedName>
</protein>